<evidence type="ECO:0000256" key="2">
    <source>
        <dbReference type="SAM" id="Phobius"/>
    </source>
</evidence>
<sequence length="721" mass="80192">MPQPSKIPPHGVKKQQLGLGVLGAHCYFRLRLSKLSRLAKRCLTLSAALLALCAWLCLITVMNVAPLQQNAQLEKGTTAAAVVKEDANFFIRSGELFDNRGSYPGFPHAPNGYLSPIDMRFKREKIGGNKEEKAQLMNVVIEERNQKGNRKAITNAGPTIAKGIITHGKEKFKLSNIDYDIKSSGVGSRLIQGFKVTEPRELEASFPRSKENSEIWSRLRSDKNRNDNDVTSYSRRLSSPSPYPTITTFQNQAPVPLFPFQHRSGRRREIDNGPITITRIRSSRQAPRNPLPNLAPEKEVDNGGNDIPKHSCLKHVMLDKKIRDSSDLVYNDISFQTSPTHLDNKNSQTSAPLQSEKLSARGLEELKKSINTRWLSGESEKQLNRQSNFYDDRKGTNGINRLSLSNGSYKNAQKIEANTVDTYSGLQRRVLELHNSHSQTIPLVGSGSNLPTEGERIGAERVTSQKPGIPGDNEVTVSSFRPISFHSTTSVRKIRGTAEFGGKRRATSGVKSGIKYPNHSTTRRRQNYKGVQGIRDGPSPQGSQPTVVRFHATSSRTRSNLTLGENSGNCTNIHCPRRETDKTVDLVYNGNFTGKQESAKSPARYLQFALIHNKTQLEKNLKQSFRDYKSLNMWNTTYKETGVLHNDGFDVYSYNVTASNAIPLDRNIPDTRPPGASITITITSTINNNNNTTTNTINNTTIMIILHQVSSLSSSKLSLPL</sequence>
<feature type="region of interest" description="Disordered" evidence="1">
    <location>
        <begin position="205"/>
        <end position="249"/>
    </location>
</feature>
<reference evidence="3 4" key="1">
    <citation type="journal article" date="2021" name="Elife">
        <title>Chloroplast acquisition without the gene transfer in kleptoplastic sea slugs, Plakobranchus ocellatus.</title>
        <authorList>
            <person name="Maeda T."/>
            <person name="Takahashi S."/>
            <person name="Yoshida T."/>
            <person name="Shimamura S."/>
            <person name="Takaki Y."/>
            <person name="Nagai Y."/>
            <person name="Toyoda A."/>
            <person name="Suzuki Y."/>
            <person name="Arimoto A."/>
            <person name="Ishii H."/>
            <person name="Satoh N."/>
            <person name="Nishiyama T."/>
            <person name="Hasebe M."/>
            <person name="Maruyama T."/>
            <person name="Minagawa J."/>
            <person name="Obokata J."/>
            <person name="Shigenobu S."/>
        </authorList>
    </citation>
    <scope>NUCLEOTIDE SEQUENCE [LARGE SCALE GENOMIC DNA]</scope>
</reference>
<keyword evidence="2" id="KW-1133">Transmembrane helix</keyword>
<dbReference type="Proteomes" id="UP000735302">
    <property type="component" value="Unassembled WGS sequence"/>
</dbReference>
<dbReference type="AlphaFoldDB" id="A0AAV3YJQ5"/>
<keyword evidence="2" id="KW-0812">Transmembrane</keyword>
<feature type="compositionally biased region" description="Basic and acidic residues" evidence="1">
    <location>
        <begin position="205"/>
        <end position="228"/>
    </location>
</feature>
<feature type="region of interest" description="Disordered" evidence="1">
    <location>
        <begin position="500"/>
        <end position="520"/>
    </location>
</feature>
<dbReference type="EMBL" id="BLXT01000981">
    <property type="protein sequence ID" value="GFN82431.1"/>
    <property type="molecule type" value="Genomic_DNA"/>
</dbReference>
<feature type="transmembrane region" description="Helical" evidence="2">
    <location>
        <begin position="42"/>
        <end position="65"/>
    </location>
</feature>
<proteinExistence type="predicted"/>
<comment type="caution">
    <text evidence="3">The sequence shown here is derived from an EMBL/GenBank/DDBJ whole genome shotgun (WGS) entry which is preliminary data.</text>
</comment>
<evidence type="ECO:0000313" key="4">
    <source>
        <dbReference type="Proteomes" id="UP000735302"/>
    </source>
</evidence>
<protein>
    <submittedName>
        <fullName evidence="3">Uncharacterized protein</fullName>
    </submittedName>
</protein>
<feature type="region of interest" description="Disordered" evidence="1">
    <location>
        <begin position="283"/>
        <end position="305"/>
    </location>
</feature>
<gene>
    <name evidence="3" type="ORF">PoB_000893700</name>
</gene>
<name>A0AAV3YJQ5_9GAST</name>
<evidence type="ECO:0000256" key="1">
    <source>
        <dbReference type="SAM" id="MobiDB-lite"/>
    </source>
</evidence>
<evidence type="ECO:0000313" key="3">
    <source>
        <dbReference type="EMBL" id="GFN82431.1"/>
    </source>
</evidence>
<keyword evidence="4" id="KW-1185">Reference proteome</keyword>
<accession>A0AAV3YJQ5</accession>
<organism evidence="3 4">
    <name type="scientific">Plakobranchus ocellatus</name>
    <dbReference type="NCBI Taxonomy" id="259542"/>
    <lineage>
        <taxon>Eukaryota</taxon>
        <taxon>Metazoa</taxon>
        <taxon>Spiralia</taxon>
        <taxon>Lophotrochozoa</taxon>
        <taxon>Mollusca</taxon>
        <taxon>Gastropoda</taxon>
        <taxon>Heterobranchia</taxon>
        <taxon>Euthyneura</taxon>
        <taxon>Panpulmonata</taxon>
        <taxon>Sacoglossa</taxon>
        <taxon>Placobranchoidea</taxon>
        <taxon>Plakobranchidae</taxon>
        <taxon>Plakobranchus</taxon>
    </lineage>
</organism>
<keyword evidence="2" id="KW-0472">Membrane</keyword>